<accession>A0A165FS51</accession>
<dbReference type="STRING" id="1328760.A0A165FS51"/>
<feature type="compositionally biased region" description="Basic and acidic residues" evidence="10">
    <location>
        <begin position="154"/>
        <end position="172"/>
    </location>
</feature>
<dbReference type="EMBL" id="KV407461">
    <property type="protein sequence ID" value="KZF21309.1"/>
    <property type="molecule type" value="Genomic_DNA"/>
</dbReference>
<evidence type="ECO:0000256" key="4">
    <source>
        <dbReference type="ARBA" id="ARBA00011339"/>
    </source>
</evidence>
<keyword evidence="8" id="KW-0175">Coiled coil</keyword>
<comment type="function">
    <text evidence="1">Required for efficient assembly and nuclear export of the 60S ribosomal subunit.</text>
</comment>
<proteinExistence type="inferred from homology"/>
<dbReference type="InParanoid" id="A0A165FS51"/>
<dbReference type="GeneID" id="28898155"/>
<evidence type="ECO:0000313" key="11">
    <source>
        <dbReference type="EMBL" id="KZF21309.1"/>
    </source>
</evidence>
<dbReference type="PANTHER" id="PTHR28028">
    <property type="entry name" value="60S RIBOSOMAL SUBUNIT ASSEMBLY/EXPORT PROTEIN LOC1"/>
    <property type="match status" value="1"/>
</dbReference>
<dbReference type="Proteomes" id="UP000076632">
    <property type="component" value="Unassembled WGS sequence"/>
</dbReference>
<name>A0A165FS51_XYLHT</name>
<dbReference type="GO" id="GO:0042273">
    <property type="term" value="P:ribosomal large subunit biogenesis"/>
    <property type="evidence" value="ECO:0007669"/>
    <property type="project" value="InterPro"/>
</dbReference>
<dbReference type="GO" id="GO:0008298">
    <property type="term" value="P:intracellular mRNA localization"/>
    <property type="evidence" value="ECO:0007669"/>
    <property type="project" value="TreeGrafter"/>
</dbReference>
<comment type="subcellular location">
    <subcellularLocation>
        <location evidence="2">Nucleus</location>
        <location evidence="2">Nucleolus</location>
    </subcellularLocation>
</comment>
<dbReference type="AlphaFoldDB" id="A0A165FS51"/>
<keyword evidence="9" id="KW-0539">Nucleus</keyword>
<dbReference type="FunCoup" id="A0A165FS51">
    <property type="interactions" value="323"/>
</dbReference>
<evidence type="ECO:0000256" key="9">
    <source>
        <dbReference type="ARBA" id="ARBA00023242"/>
    </source>
</evidence>
<protein>
    <recommendedName>
        <fullName evidence="13">60S ribosomal subunit assembly/export protein LOC1</fullName>
    </recommendedName>
</protein>
<evidence type="ECO:0000256" key="10">
    <source>
        <dbReference type="SAM" id="MobiDB-lite"/>
    </source>
</evidence>
<dbReference type="InterPro" id="IPR037650">
    <property type="entry name" value="Loc1"/>
</dbReference>
<evidence type="ECO:0000256" key="6">
    <source>
        <dbReference type="ARBA" id="ARBA00022517"/>
    </source>
</evidence>
<keyword evidence="7" id="KW-0509">mRNA transport</keyword>
<evidence type="ECO:0000256" key="8">
    <source>
        <dbReference type="ARBA" id="ARBA00023054"/>
    </source>
</evidence>
<dbReference type="GO" id="GO:0051028">
    <property type="term" value="P:mRNA transport"/>
    <property type="evidence" value="ECO:0007669"/>
    <property type="project" value="UniProtKB-KW"/>
</dbReference>
<evidence type="ECO:0000256" key="1">
    <source>
        <dbReference type="ARBA" id="ARBA00001977"/>
    </source>
</evidence>
<keyword evidence="5" id="KW-0813">Transport</keyword>
<dbReference type="GO" id="GO:0003729">
    <property type="term" value="F:mRNA binding"/>
    <property type="evidence" value="ECO:0007669"/>
    <property type="project" value="InterPro"/>
</dbReference>
<dbReference type="GO" id="GO:0005730">
    <property type="term" value="C:nucleolus"/>
    <property type="evidence" value="ECO:0007669"/>
    <property type="project" value="UniProtKB-SubCell"/>
</dbReference>
<gene>
    <name evidence="11" type="ORF">L228DRAFT_249113</name>
</gene>
<evidence type="ECO:0000256" key="5">
    <source>
        <dbReference type="ARBA" id="ARBA00022448"/>
    </source>
</evidence>
<dbReference type="RefSeq" id="XP_018186864.1">
    <property type="nucleotide sequence ID" value="XM_018333018.1"/>
</dbReference>
<dbReference type="OMA" id="NAEQEGH"/>
<feature type="region of interest" description="Disordered" evidence="10">
    <location>
        <begin position="1"/>
        <end position="62"/>
    </location>
</feature>
<evidence type="ECO:0000256" key="7">
    <source>
        <dbReference type="ARBA" id="ARBA00022816"/>
    </source>
</evidence>
<dbReference type="OrthoDB" id="1743802at2759"/>
<evidence type="ECO:0000313" key="12">
    <source>
        <dbReference type="Proteomes" id="UP000076632"/>
    </source>
</evidence>
<comment type="similarity">
    <text evidence="3">Belongs to the LOC1 family.</text>
</comment>
<keyword evidence="6" id="KW-0690">Ribosome biogenesis</keyword>
<feature type="region of interest" description="Disordered" evidence="10">
    <location>
        <begin position="118"/>
        <end position="183"/>
    </location>
</feature>
<evidence type="ECO:0000256" key="3">
    <source>
        <dbReference type="ARBA" id="ARBA00008132"/>
    </source>
</evidence>
<dbReference type="GO" id="GO:0030687">
    <property type="term" value="C:preribosome, large subunit precursor"/>
    <property type="evidence" value="ECO:0007669"/>
    <property type="project" value="TreeGrafter"/>
</dbReference>
<keyword evidence="12" id="KW-1185">Reference proteome</keyword>
<comment type="subunit">
    <text evidence="4">Component of the 66S pre-ribosomal particle.</text>
</comment>
<organism evidence="11 12">
    <name type="scientific">Xylona heveae (strain CBS 132557 / TC161)</name>
    <dbReference type="NCBI Taxonomy" id="1328760"/>
    <lineage>
        <taxon>Eukaryota</taxon>
        <taxon>Fungi</taxon>
        <taxon>Dikarya</taxon>
        <taxon>Ascomycota</taxon>
        <taxon>Pezizomycotina</taxon>
        <taxon>Xylonomycetes</taxon>
        <taxon>Xylonales</taxon>
        <taxon>Xylonaceae</taxon>
        <taxon>Xylona</taxon>
    </lineage>
</organism>
<evidence type="ECO:0000256" key="2">
    <source>
        <dbReference type="ARBA" id="ARBA00004604"/>
    </source>
</evidence>
<reference evidence="11 12" key="1">
    <citation type="journal article" date="2016" name="Fungal Biol.">
        <title>The genome of Xylona heveae provides a window into fungal endophytism.</title>
        <authorList>
            <person name="Gazis R."/>
            <person name="Kuo A."/>
            <person name="Riley R."/>
            <person name="LaButti K."/>
            <person name="Lipzen A."/>
            <person name="Lin J."/>
            <person name="Amirebrahimi M."/>
            <person name="Hesse C.N."/>
            <person name="Spatafora J.W."/>
            <person name="Henrissat B."/>
            <person name="Hainaut M."/>
            <person name="Grigoriev I.V."/>
            <person name="Hibbett D.S."/>
        </authorList>
    </citation>
    <scope>NUCLEOTIDE SEQUENCE [LARGE SCALE GENOMIC DNA]</scope>
    <source>
        <strain evidence="11 12">TC161</strain>
    </source>
</reference>
<sequence>MAPIKSSAKTSSKKPGKHVGDSKSRVSKSKPSKAPPAKEQKSKPLQAHKKKRKEYSEAELGIPKLNMITPVGVQKPKGKKKGKVFVDDQESMMTILAMVNADKEGQIESKMMKARQVEEIREARKREAEARHEQKNSKLEATKDALRKKRKRRTDGQNEGEKTSERQEDSKRTKPAKKRVSFA</sequence>
<feature type="compositionally biased region" description="Basic and acidic residues" evidence="10">
    <location>
        <begin position="118"/>
        <end position="145"/>
    </location>
</feature>
<evidence type="ECO:0008006" key="13">
    <source>
        <dbReference type="Google" id="ProtNLM"/>
    </source>
</evidence>
<dbReference type="PANTHER" id="PTHR28028:SF1">
    <property type="entry name" value="60S RIBOSOMAL SUBUNIT ASSEMBLY_EXPORT PROTEIN LOC1"/>
    <property type="match status" value="1"/>
</dbReference>
<feature type="compositionally biased region" description="Basic residues" evidence="10">
    <location>
        <begin position="173"/>
        <end position="183"/>
    </location>
</feature>